<accession>A0ABQ1Z8C2</accession>
<name>A0ABQ1Z8C2_9BACT</name>
<dbReference type="EMBL" id="BMIA01000006">
    <property type="protein sequence ID" value="GGH53679.1"/>
    <property type="molecule type" value="Genomic_DNA"/>
</dbReference>
<evidence type="ECO:0000313" key="3">
    <source>
        <dbReference type="Proteomes" id="UP000600214"/>
    </source>
</evidence>
<sequence>MQEAFVCKCEVSLVKRDTAEQNDQGTQPEHIRQRDQMGGFFMSPQKENDKNGGEKQRAASNPKPKHKAKRLTSFGERIFSLPGCVLRTHLPIIDIFEKRNSR</sequence>
<protein>
    <submittedName>
        <fullName evidence="2">Uncharacterized protein</fullName>
    </submittedName>
</protein>
<gene>
    <name evidence="2" type="ORF">GCM10007423_59390</name>
</gene>
<keyword evidence="3" id="KW-1185">Reference proteome</keyword>
<feature type="region of interest" description="Disordered" evidence="1">
    <location>
        <begin position="17"/>
        <end position="70"/>
    </location>
</feature>
<reference evidence="3" key="1">
    <citation type="journal article" date="2019" name="Int. J. Syst. Evol. Microbiol.">
        <title>The Global Catalogue of Microorganisms (GCM) 10K type strain sequencing project: providing services to taxonomists for standard genome sequencing and annotation.</title>
        <authorList>
            <consortium name="The Broad Institute Genomics Platform"/>
            <consortium name="The Broad Institute Genome Sequencing Center for Infectious Disease"/>
            <person name="Wu L."/>
            <person name="Ma J."/>
        </authorList>
    </citation>
    <scope>NUCLEOTIDE SEQUENCE [LARGE SCALE GENOMIC DNA]</scope>
    <source>
        <strain evidence="3">CGMCC 1.15288</strain>
    </source>
</reference>
<comment type="caution">
    <text evidence="2">The sequence shown here is derived from an EMBL/GenBank/DDBJ whole genome shotgun (WGS) entry which is preliminary data.</text>
</comment>
<evidence type="ECO:0000313" key="2">
    <source>
        <dbReference type="EMBL" id="GGH53679.1"/>
    </source>
</evidence>
<organism evidence="2 3">
    <name type="scientific">Dyadobacter endophyticus</name>
    <dbReference type="NCBI Taxonomy" id="1749036"/>
    <lineage>
        <taxon>Bacteria</taxon>
        <taxon>Pseudomonadati</taxon>
        <taxon>Bacteroidota</taxon>
        <taxon>Cytophagia</taxon>
        <taxon>Cytophagales</taxon>
        <taxon>Spirosomataceae</taxon>
        <taxon>Dyadobacter</taxon>
    </lineage>
</organism>
<feature type="compositionally biased region" description="Basic and acidic residues" evidence="1">
    <location>
        <begin position="46"/>
        <end position="57"/>
    </location>
</feature>
<evidence type="ECO:0000256" key="1">
    <source>
        <dbReference type="SAM" id="MobiDB-lite"/>
    </source>
</evidence>
<proteinExistence type="predicted"/>
<dbReference type="Proteomes" id="UP000600214">
    <property type="component" value="Unassembled WGS sequence"/>
</dbReference>